<dbReference type="Proteomes" id="UP000092377">
    <property type="component" value="Unassembled WGS sequence"/>
</dbReference>
<dbReference type="RefSeq" id="WP_067399563.1">
    <property type="nucleotide sequence ID" value="NZ_LZEY01000005.1"/>
</dbReference>
<comment type="caution">
    <text evidence="1">The sequence shown here is derived from an EMBL/GenBank/DDBJ whole genome shotgun (WGS) entry which is preliminary data.</text>
</comment>
<dbReference type="InterPro" id="IPR042095">
    <property type="entry name" value="SUMF_sf"/>
</dbReference>
<accession>A0A1B8HSP9</accession>
<reference evidence="2" key="1">
    <citation type="submission" date="2016-06" db="EMBL/GenBank/DDBJ databases">
        <authorList>
            <person name="Butler K."/>
        </authorList>
    </citation>
    <scope>NUCLEOTIDE SEQUENCE [LARGE SCALE GENOMIC DNA]</scope>
    <source>
        <strain evidence="2">GCSL-Mp20</strain>
    </source>
</reference>
<gene>
    <name evidence="1" type="ORF">AYY18_15055</name>
</gene>
<evidence type="ECO:0000313" key="1">
    <source>
        <dbReference type="EMBL" id="OBU12460.1"/>
    </source>
</evidence>
<dbReference type="AlphaFoldDB" id="A0A1B8HSP9"/>
<proteinExistence type="predicted"/>
<dbReference type="Gene3D" id="3.90.1580.10">
    <property type="entry name" value="paralog of FGE (formylglycine-generating enzyme)"/>
    <property type="match status" value="1"/>
</dbReference>
<dbReference type="OrthoDB" id="9768004at2"/>
<keyword evidence="2" id="KW-1185">Reference proteome</keyword>
<sequence length="370" mass="40778">MTTIFSPDPLRAKTEKESGGRQTVIYSAKGQPNFMYQICRTDLAEQHHPAFVVNDRVIDAFFYACYPGSLNDGELLSQPGKIPACHLNLQEFEQLAQQTGAGFHLSSNAEWAALMHNIHQQNFLPDGNTDYGRSLRHPQESATRIDGRLAGDITGEANSYTGSSHPCWHHNNQLTGIQDLCGNLWEWQSGVRLLAGEIQLIKNNDISEWPVNDPLQWQAVDMLTGLLTAPGSPNTAKYDSPADIQNGNAGTPLLSAQIHHYNGAPDDQGYPPGLLDGPFHSMKTAGNAAVPQILQLNGLAPFAERPETDQIYLRNYGERALMRGGAWYSQEFAGISAFCLSHTALHRSATVGGRTAWIEPRDDVNYPRCR</sequence>
<evidence type="ECO:0008006" key="3">
    <source>
        <dbReference type="Google" id="ProtNLM"/>
    </source>
</evidence>
<evidence type="ECO:0000313" key="2">
    <source>
        <dbReference type="Proteomes" id="UP000092377"/>
    </source>
</evidence>
<dbReference type="EMBL" id="LZEY01000005">
    <property type="protein sequence ID" value="OBU12460.1"/>
    <property type="molecule type" value="Genomic_DNA"/>
</dbReference>
<protein>
    <recommendedName>
        <fullName evidence="3">Sulfatase-modifying factor enzyme domain-containing protein</fullName>
    </recommendedName>
</protein>
<dbReference type="InterPro" id="IPR016187">
    <property type="entry name" value="CTDL_fold"/>
</dbReference>
<organism evidence="1 2">
    <name type="scientific">Morganella psychrotolerans</name>
    <dbReference type="NCBI Taxonomy" id="368603"/>
    <lineage>
        <taxon>Bacteria</taxon>
        <taxon>Pseudomonadati</taxon>
        <taxon>Pseudomonadota</taxon>
        <taxon>Gammaproteobacteria</taxon>
        <taxon>Enterobacterales</taxon>
        <taxon>Morganellaceae</taxon>
        <taxon>Morganella</taxon>
    </lineage>
</organism>
<name>A0A1B8HSP9_9GAMM</name>
<dbReference type="SUPFAM" id="SSF56436">
    <property type="entry name" value="C-type lectin-like"/>
    <property type="match status" value="1"/>
</dbReference>